<dbReference type="InterPro" id="IPR011006">
    <property type="entry name" value="CheY-like_superfamily"/>
</dbReference>
<dbReference type="Gene3D" id="3.40.50.2300">
    <property type="match status" value="1"/>
</dbReference>
<feature type="domain" description="Response regulatory" evidence="3">
    <location>
        <begin position="4"/>
        <end position="110"/>
    </location>
</feature>
<evidence type="ECO:0000259" key="3">
    <source>
        <dbReference type="PROSITE" id="PS50110"/>
    </source>
</evidence>
<sequence>MPRSVLIIDDEVDLCTVISSYLRRKDYTVDCAHSLADGLKKLDDVHPDVVLLDNNLPDGYGWVEAEKIHQKYPSMRITLFSAADALPHSVAPVFTKLQKPISLSSIENYL</sequence>
<evidence type="ECO:0000256" key="1">
    <source>
        <dbReference type="ARBA" id="ARBA00022553"/>
    </source>
</evidence>
<dbReference type="InterPro" id="IPR050595">
    <property type="entry name" value="Bact_response_regulator"/>
</dbReference>
<protein>
    <submittedName>
        <fullName evidence="4">Response regulator</fullName>
    </submittedName>
</protein>
<evidence type="ECO:0000256" key="2">
    <source>
        <dbReference type="PROSITE-ProRule" id="PRU00169"/>
    </source>
</evidence>
<evidence type="ECO:0000313" key="5">
    <source>
        <dbReference type="Proteomes" id="UP000753802"/>
    </source>
</evidence>
<dbReference type="EMBL" id="JAACJS010000011">
    <property type="protein sequence ID" value="NCI49379.1"/>
    <property type="molecule type" value="Genomic_DNA"/>
</dbReference>
<dbReference type="PANTHER" id="PTHR44591">
    <property type="entry name" value="STRESS RESPONSE REGULATOR PROTEIN 1"/>
    <property type="match status" value="1"/>
</dbReference>
<dbReference type="SMART" id="SM00448">
    <property type="entry name" value="REC"/>
    <property type="match status" value="1"/>
</dbReference>
<keyword evidence="5" id="KW-1185">Reference proteome</keyword>
<dbReference type="InterPro" id="IPR001789">
    <property type="entry name" value="Sig_transdc_resp-reg_receiver"/>
</dbReference>
<dbReference type="PROSITE" id="PS50110">
    <property type="entry name" value="RESPONSE_REGULATORY"/>
    <property type="match status" value="1"/>
</dbReference>
<dbReference type="Proteomes" id="UP000753802">
    <property type="component" value="Unassembled WGS sequence"/>
</dbReference>
<reference evidence="4 5" key="1">
    <citation type="submission" date="2020-01" db="EMBL/GenBank/DDBJ databases">
        <title>Genome analysis.</title>
        <authorList>
            <person name="Wu S."/>
            <person name="Wang G."/>
        </authorList>
    </citation>
    <scope>NUCLEOTIDE SEQUENCE [LARGE SCALE GENOMIC DNA]</scope>
    <source>
        <strain evidence="4 5">SYL130</strain>
    </source>
</reference>
<dbReference type="CDD" id="cd00156">
    <property type="entry name" value="REC"/>
    <property type="match status" value="1"/>
</dbReference>
<name>A0ABW9ZQK1_9BACT</name>
<accession>A0ABW9ZQK1</accession>
<organism evidence="4 5">
    <name type="scientific">Sediminibacterium roseum</name>
    <dbReference type="NCBI Taxonomy" id="1978412"/>
    <lineage>
        <taxon>Bacteria</taxon>
        <taxon>Pseudomonadati</taxon>
        <taxon>Bacteroidota</taxon>
        <taxon>Chitinophagia</taxon>
        <taxon>Chitinophagales</taxon>
        <taxon>Chitinophagaceae</taxon>
        <taxon>Sediminibacterium</taxon>
    </lineage>
</organism>
<dbReference type="PANTHER" id="PTHR44591:SF3">
    <property type="entry name" value="RESPONSE REGULATORY DOMAIN-CONTAINING PROTEIN"/>
    <property type="match status" value="1"/>
</dbReference>
<proteinExistence type="predicted"/>
<gene>
    <name evidence="4" type="ORF">GWC95_05560</name>
</gene>
<dbReference type="RefSeq" id="WP_161817705.1">
    <property type="nucleotide sequence ID" value="NZ_JAACJS010000011.1"/>
</dbReference>
<feature type="modified residue" description="4-aspartylphosphate" evidence="2">
    <location>
        <position position="53"/>
    </location>
</feature>
<evidence type="ECO:0000313" key="4">
    <source>
        <dbReference type="EMBL" id="NCI49379.1"/>
    </source>
</evidence>
<comment type="caution">
    <text evidence="4">The sequence shown here is derived from an EMBL/GenBank/DDBJ whole genome shotgun (WGS) entry which is preliminary data.</text>
</comment>
<keyword evidence="1 2" id="KW-0597">Phosphoprotein</keyword>
<dbReference type="Pfam" id="PF00072">
    <property type="entry name" value="Response_reg"/>
    <property type="match status" value="1"/>
</dbReference>
<dbReference type="SUPFAM" id="SSF52172">
    <property type="entry name" value="CheY-like"/>
    <property type="match status" value="1"/>
</dbReference>